<evidence type="ECO:0000313" key="1">
    <source>
        <dbReference type="EMBL" id="CAG8432929.1"/>
    </source>
</evidence>
<gene>
    <name evidence="1" type="ORF">DEBURN_LOCUS253</name>
</gene>
<name>A0A9N8UY72_9GLOM</name>
<sequence length="176" mass="20381">MVFDYTIIIGRLSRQIRTPSKQKQDKENYNKVHANKENCSICDGYFPASRRNEIIRILTLGIINNTTTETNDNTHRFRSIIVQTPVESSQFNIGSTQIVKWKTEVVIEILSSPRFELNPPEMVWKTTARVSDGQVKFVVGHWSYLNIFFAKVYTQGYPRIYGTSEHFTIYSLPIPT</sequence>
<dbReference type="EMBL" id="CAJVPK010000007">
    <property type="protein sequence ID" value="CAG8432929.1"/>
    <property type="molecule type" value="Genomic_DNA"/>
</dbReference>
<accession>A0A9N8UY72</accession>
<reference evidence="1" key="1">
    <citation type="submission" date="2021-06" db="EMBL/GenBank/DDBJ databases">
        <authorList>
            <person name="Kallberg Y."/>
            <person name="Tangrot J."/>
            <person name="Rosling A."/>
        </authorList>
    </citation>
    <scope>NUCLEOTIDE SEQUENCE</scope>
    <source>
        <strain evidence="1">AZ414A</strain>
    </source>
</reference>
<dbReference type="AlphaFoldDB" id="A0A9N8UY72"/>
<organism evidence="1 2">
    <name type="scientific">Diversispora eburnea</name>
    <dbReference type="NCBI Taxonomy" id="1213867"/>
    <lineage>
        <taxon>Eukaryota</taxon>
        <taxon>Fungi</taxon>
        <taxon>Fungi incertae sedis</taxon>
        <taxon>Mucoromycota</taxon>
        <taxon>Glomeromycotina</taxon>
        <taxon>Glomeromycetes</taxon>
        <taxon>Diversisporales</taxon>
        <taxon>Diversisporaceae</taxon>
        <taxon>Diversispora</taxon>
    </lineage>
</organism>
<dbReference type="Proteomes" id="UP000789706">
    <property type="component" value="Unassembled WGS sequence"/>
</dbReference>
<keyword evidence="2" id="KW-1185">Reference proteome</keyword>
<dbReference type="OrthoDB" id="2340959at2759"/>
<proteinExistence type="predicted"/>
<protein>
    <submittedName>
        <fullName evidence="1">6075_t:CDS:1</fullName>
    </submittedName>
</protein>
<comment type="caution">
    <text evidence="1">The sequence shown here is derived from an EMBL/GenBank/DDBJ whole genome shotgun (WGS) entry which is preliminary data.</text>
</comment>
<evidence type="ECO:0000313" key="2">
    <source>
        <dbReference type="Proteomes" id="UP000789706"/>
    </source>
</evidence>